<feature type="compositionally biased region" description="Basic residues" evidence="1">
    <location>
        <begin position="98"/>
        <end position="107"/>
    </location>
</feature>
<name>A0ABV0PNJ1_9TELE</name>
<comment type="caution">
    <text evidence="2">The sequence shown here is derived from an EMBL/GenBank/DDBJ whole genome shotgun (WGS) entry which is preliminary data.</text>
</comment>
<protein>
    <submittedName>
        <fullName evidence="2">Uncharacterized protein</fullName>
    </submittedName>
</protein>
<dbReference type="EMBL" id="JAHRIO010080941">
    <property type="protein sequence ID" value="MEQ2185034.1"/>
    <property type="molecule type" value="Genomic_DNA"/>
</dbReference>
<gene>
    <name evidence="2" type="ORF">GOODEAATRI_014087</name>
</gene>
<evidence type="ECO:0000256" key="1">
    <source>
        <dbReference type="SAM" id="MobiDB-lite"/>
    </source>
</evidence>
<accession>A0ABV0PNJ1</accession>
<proteinExistence type="predicted"/>
<evidence type="ECO:0000313" key="2">
    <source>
        <dbReference type="EMBL" id="MEQ2185034.1"/>
    </source>
</evidence>
<keyword evidence="3" id="KW-1185">Reference proteome</keyword>
<evidence type="ECO:0000313" key="3">
    <source>
        <dbReference type="Proteomes" id="UP001476798"/>
    </source>
</evidence>
<reference evidence="2 3" key="1">
    <citation type="submission" date="2021-06" db="EMBL/GenBank/DDBJ databases">
        <authorList>
            <person name="Palmer J.M."/>
        </authorList>
    </citation>
    <scope>NUCLEOTIDE SEQUENCE [LARGE SCALE GENOMIC DNA]</scope>
    <source>
        <strain evidence="2 3">GA_2019</strain>
        <tissue evidence="2">Muscle</tissue>
    </source>
</reference>
<organism evidence="2 3">
    <name type="scientific">Goodea atripinnis</name>
    <dbReference type="NCBI Taxonomy" id="208336"/>
    <lineage>
        <taxon>Eukaryota</taxon>
        <taxon>Metazoa</taxon>
        <taxon>Chordata</taxon>
        <taxon>Craniata</taxon>
        <taxon>Vertebrata</taxon>
        <taxon>Euteleostomi</taxon>
        <taxon>Actinopterygii</taxon>
        <taxon>Neopterygii</taxon>
        <taxon>Teleostei</taxon>
        <taxon>Neoteleostei</taxon>
        <taxon>Acanthomorphata</taxon>
        <taxon>Ovalentaria</taxon>
        <taxon>Atherinomorphae</taxon>
        <taxon>Cyprinodontiformes</taxon>
        <taxon>Goodeidae</taxon>
        <taxon>Goodea</taxon>
    </lineage>
</organism>
<sequence length="159" mass="17407">MLLPSSCLCFGPLQTQTVTLRTSQENQADKANELKKWVHQQEEDLRKRYGEVVELLPSPLLLQVMEEAGVRQPMPVFPVFIPGRIRSSLPPTASVTSSRRHRHRRKPFSSPTATAAPLEPFMLAAVSAELSMPTAALPEPSTSATDLGEFLAGFGSRPG</sequence>
<feature type="region of interest" description="Disordered" evidence="1">
    <location>
        <begin position="90"/>
        <end position="114"/>
    </location>
</feature>
<dbReference type="Proteomes" id="UP001476798">
    <property type="component" value="Unassembled WGS sequence"/>
</dbReference>